<organism evidence="1">
    <name type="scientific">Pithovirus LCPAC304</name>
    <dbReference type="NCBI Taxonomy" id="2506594"/>
    <lineage>
        <taxon>Viruses</taxon>
        <taxon>Pithoviruses</taxon>
    </lineage>
</organism>
<reference evidence="1" key="1">
    <citation type="journal article" date="2019" name="MBio">
        <title>Virus Genomes from Deep Sea Sediments Expand the Ocean Megavirome and Support Independent Origins of Viral Gigantism.</title>
        <authorList>
            <person name="Backstrom D."/>
            <person name="Yutin N."/>
            <person name="Jorgensen S.L."/>
            <person name="Dharamshi J."/>
            <person name="Homa F."/>
            <person name="Zaremba-Niedwiedzka K."/>
            <person name="Spang A."/>
            <person name="Wolf Y.I."/>
            <person name="Koonin E.V."/>
            <person name="Ettema T.J."/>
        </authorList>
    </citation>
    <scope>NUCLEOTIDE SEQUENCE</scope>
</reference>
<evidence type="ECO:0000313" key="1">
    <source>
        <dbReference type="EMBL" id="QBK92278.1"/>
    </source>
</evidence>
<gene>
    <name evidence="1" type="ORF">LCPAC304_06250</name>
</gene>
<dbReference type="EMBL" id="MK500572">
    <property type="protein sequence ID" value="QBK92278.1"/>
    <property type="molecule type" value="Genomic_DNA"/>
</dbReference>
<protein>
    <submittedName>
        <fullName evidence="1">Uncharacterized protein</fullName>
    </submittedName>
</protein>
<sequence length="423" mass="48897">MMNSLATSDLEALPLETLVKIFGFLKKTPWKLPLGQCSKVLYQAFAFHIEKRKAYILRSRFGMRFAANWGDPILTQVPLTSRNFDSHMFAHLCKSGNLELVRYVNTSLFLEEECDRLAIGSVLQRYRTAAKALLRFNTLTTEDSQIPIETINGVLSYFMETLSDDGQSRNRFIQDLAGVIQVYGQDTCLRSLLRRECMEQANIYQERRTQSKIIQEYFYAGDVVGGLACDMSIFNDGTLCEVFRRVVHSALCSPRENKEAIFAAWNAYIDHCSPCAKDIKNLLKSSLSFRKGKLFWELIGEHIAQNHIELDLQKIWIKSTCRNKEYVELWNLDAKNCLLRILTSTKTMKTFSILQGMAFSHLLKHFPNLLHNLNRTTRKSFQHLGLYCPKCLTLKVNRSYDGCEHQCNYCKHRWPSNIHIKET</sequence>
<name>A0A481Z8R1_9VIRU</name>
<proteinExistence type="predicted"/>
<accession>A0A481Z8R1</accession>